<sequence>MIKTIFKRLLLLVFVVFGVTLITFILSNIIPGDPASMMAGQRANEETLEQVREQLGLDQPVLTQYANYMQGLLTGDLGTSIRTQKPVLDDLLIFFPATLELAVLAFLIAIVIGIPLGILAAVKKNTFRDHASRIFTISGISTPVFWSGLLVIFIFYGVLGWFPSNGRIDMAINPPTHVTGFYLLDSLLSGDLVAFQSSLRHIILPAIVLSFAQLAIITRQVRASMLEVLEKEYFRTAIANGIHGPYLLIKYGLRNALIPTITVIGVSFGALLGGAVVTETVFGWPGMGKYVVDSIAYLDFPAMMGFTVFISIGYVLINLVVDLSYYVLNPQIKE</sequence>
<evidence type="ECO:0000256" key="4">
    <source>
        <dbReference type="ARBA" id="ARBA00022692"/>
    </source>
</evidence>
<evidence type="ECO:0000256" key="1">
    <source>
        <dbReference type="ARBA" id="ARBA00004651"/>
    </source>
</evidence>
<comment type="similarity">
    <text evidence="7">Belongs to the binding-protein-dependent transport system permease family.</text>
</comment>
<feature type="transmembrane region" description="Helical" evidence="7">
    <location>
        <begin position="101"/>
        <end position="122"/>
    </location>
</feature>
<dbReference type="EMBL" id="PISD01000074">
    <property type="protein sequence ID" value="PKG26258.1"/>
    <property type="molecule type" value="Genomic_DNA"/>
</dbReference>
<dbReference type="PANTHER" id="PTHR43163">
    <property type="entry name" value="DIPEPTIDE TRANSPORT SYSTEM PERMEASE PROTEIN DPPB-RELATED"/>
    <property type="match status" value="1"/>
</dbReference>
<dbReference type="Pfam" id="PF19300">
    <property type="entry name" value="BPD_transp_1_N"/>
    <property type="match status" value="1"/>
</dbReference>
<dbReference type="Proteomes" id="UP000233343">
    <property type="component" value="Unassembled WGS sequence"/>
</dbReference>
<keyword evidence="10" id="KW-1185">Reference proteome</keyword>
<dbReference type="InterPro" id="IPR045621">
    <property type="entry name" value="BPD_transp_1_N"/>
</dbReference>
<evidence type="ECO:0000259" key="8">
    <source>
        <dbReference type="PROSITE" id="PS50928"/>
    </source>
</evidence>
<feature type="domain" description="ABC transmembrane type-1" evidence="8">
    <location>
        <begin position="95"/>
        <end position="325"/>
    </location>
</feature>
<dbReference type="CDD" id="cd06261">
    <property type="entry name" value="TM_PBP2"/>
    <property type="match status" value="1"/>
</dbReference>
<dbReference type="Pfam" id="PF00528">
    <property type="entry name" value="BPD_transp_1"/>
    <property type="match status" value="1"/>
</dbReference>
<feature type="transmembrane region" description="Helical" evidence="7">
    <location>
        <begin position="134"/>
        <end position="159"/>
    </location>
</feature>
<dbReference type="RefSeq" id="WP_101226424.1">
    <property type="nucleotide sequence ID" value="NZ_PISD01000074.1"/>
</dbReference>
<keyword evidence="4 7" id="KW-0812">Transmembrane</keyword>
<evidence type="ECO:0000313" key="9">
    <source>
        <dbReference type="EMBL" id="PKG26258.1"/>
    </source>
</evidence>
<keyword evidence="3" id="KW-1003">Cell membrane</keyword>
<evidence type="ECO:0000256" key="5">
    <source>
        <dbReference type="ARBA" id="ARBA00022989"/>
    </source>
</evidence>
<proteinExistence type="inferred from homology"/>
<reference evidence="9 10" key="1">
    <citation type="journal article" date="2010" name="Int. J. Syst. Evol. Microbiol.">
        <title>Bacillus horneckiae sp. nov., isolated from a spacecraft-assembly clean room.</title>
        <authorList>
            <person name="Vaishampayan P."/>
            <person name="Probst A."/>
            <person name="Krishnamurthi S."/>
            <person name="Ghosh S."/>
            <person name="Osman S."/>
            <person name="McDowall A."/>
            <person name="Ruckmani A."/>
            <person name="Mayilraj S."/>
            <person name="Venkateswaran K."/>
        </authorList>
    </citation>
    <scope>NUCLEOTIDE SEQUENCE [LARGE SCALE GENOMIC DNA]</scope>
    <source>
        <strain evidence="10">1PO1SC</strain>
    </source>
</reference>
<accession>A0A2N0Z9R8</accession>
<feature type="transmembrane region" description="Helical" evidence="7">
    <location>
        <begin position="302"/>
        <end position="328"/>
    </location>
</feature>
<dbReference type="SUPFAM" id="SSF161098">
    <property type="entry name" value="MetI-like"/>
    <property type="match status" value="1"/>
</dbReference>
<feature type="transmembrane region" description="Helical" evidence="7">
    <location>
        <begin position="198"/>
        <end position="217"/>
    </location>
</feature>
<evidence type="ECO:0000256" key="2">
    <source>
        <dbReference type="ARBA" id="ARBA00022448"/>
    </source>
</evidence>
<name>A0A2N0Z9R8_9BACI</name>
<feature type="transmembrane region" description="Helical" evidence="7">
    <location>
        <begin position="9"/>
        <end position="30"/>
    </location>
</feature>
<keyword evidence="5 7" id="KW-1133">Transmembrane helix</keyword>
<keyword evidence="6 7" id="KW-0472">Membrane</keyword>
<dbReference type="PROSITE" id="PS50928">
    <property type="entry name" value="ABC_TM1"/>
    <property type="match status" value="1"/>
</dbReference>
<feature type="transmembrane region" description="Helical" evidence="7">
    <location>
        <begin position="256"/>
        <end position="282"/>
    </location>
</feature>
<evidence type="ECO:0000256" key="6">
    <source>
        <dbReference type="ARBA" id="ARBA00023136"/>
    </source>
</evidence>
<dbReference type="PANTHER" id="PTHR43163:SF8">
    <property type="entry name" value="D,D-DIPEPTIDE TRANSPORT SYSTEM PERMEASE PROTEIN DDPB-RELATED"/>
    <property type="match status" value="1"/>
</dbReference>
<comment type="caution">
    <text evidence="9">The sequence shown here is derived from an EMBL/GenBank/DDBJ whole genome shotgun (WGS) entry which is preliminary data.</text>
</comment>
<organism evidence="9 10">
    <name type="scientific">Cytobacillus horneckiae</name>
    <dbReference type="NCBI Taxonomy" id="549687"/>
    <lineage>
        <taxon>Bacteria</taxon>
        <taxon>Bacillati</taxon>
        <taxon>Bacillota</taxon>
        <taxon>Bacilli</taxon>
        <taxon>Bacillales</taxon>
        <taxon>Bacillaceae</taxon>
        <taxon>Cytobacillus</taxon>
    </lineage>
</organism>
<evidence type="ECO:0000256" key="3">
    <source>
        <dbReference type="ARBA" id="ARBA00022475"/>
    </source>
</evidence>
<dbReference type="InterPro" id="IPR000515">
    <property type="entry name" value="MetI-like"/>
</dbReference>
<dbReference type="GO" id="GO:0005886">
    <property type="term" value="C:plasma membrane"/>
    <property type="evidence" value="ECO:0007669"/>
    <property type="project" value="UniProtKB-SubCell"/>
</dbReference>
<evidence type="ECO:0000313" key="10">
    <source>
        <dbReference type="Proteomes" id="UP000233343"/>
    </source>
</evidence>
<dbReference type="GO" id="GO:0071916">
    <property type="term" value="F:dipeptide transmembrane transporter activity"/>
    <property type="evidence" value="ECO:0007669"/>
    <property type="project" value="TreeGrafter"/>
</dbReference>
<protein>
    <submittedName>
        <fullName evidence="9">Peptide ABC transporter permease</fullName>
    </submittedName>
</protein>
<gene>
    <name evidence="9" type="ORF">CWS20_24805</name>
</gene>
<evidence type="ECO:0000256" key="7">
    <source>
        <dbReference type="RuleBase" id="RU363032"/>
    </source>
</evidence>
<dbReference type="AlphaFoldDB" id="A0A2N0Z9R8"/>
<dbReference type="InterPro" id="IPR035906">
    <property type="entry name" value="MetI-like_sf"/>
</dbReference>
<comment type="subcellular location">
    <subcellularLocation>
        <location evidence="1 7">Cell membrane</location>
        <topology evidence="1 7">Multi-pass membrane protein</topology>
    </subcellularLocation>
</comment>
<dbReference type="Gene3D" id="1.10.3720.10">
    <property type="entry name" value="MetI-like"/>
    <property type="match status" value="1"/>
</dbReference>
<keyword evidence="2 7" id="KW-0813">Transport</keyword>